<keyword evidence="12 15" id="KW-0234">DNA repair</keyword>
<evidence type="ECO:0000256" key="9">
    <source>
        <dbReference type="ARBA" id="ARBA00022801"/>
    </source>
</evidence>
<evidence type="ECO:0000256" key="1">
    <source>
        <dbReference type="ARBA" id="ARBA00004123"/>
    </source>
</evidence>
<sequence length="645" mass="72397">MGSSDYLNSTQNLVHPEWEIVEPTPNIHVLFPRFDKKFFQGKLTCVQLEWSKRMYSCAGICYQKRNRFGMSCIIRLSEPLLKLRPRKDLVETLLHEMIHAYCFVLGIREGNGGHGPHFKKIMNGINKIAGTNISVYHSFHDEVNLYKTHWWKCNGVCRNRPPHFGTVKRSANRKPGPYDRWWTQHQQDCGGEFIKIKEPSPKRKKANKENDPQKAGGKKKADTTRTPKRWPAGGNISDYFSQPGSVGKSPGPFKKPYTGTAVANPGGRTVVVRKPPTTATTPKPVPKEAPVKKPAPVVPPGSNLKNVKQFKDLDSDSESGSPAKKPNVPLFTGSGHTLGGGGKSYAGQPGNARNSRLLAQFSPKEKKPRIDQLPKPMPQETVDLSDDTDYIFEAIDMDKIKRERQDAIKQDIRDSLADGDDDEIILIDDDYDDEQGDEITNLEDSLTDTSVIDELFSDSDILMEEFNKTNTKIKVEREEDELVSCVVCLKKIKRSEMATHLDRCYSAFLGEDDDPAPVPTTNAVFDPNQPSTSRAGTSSATKPPQKSKETQPKPNDAKLSQREEHRKILLECGYSEEDIVTALEQMEDTEEQQQQQPSSSVEKRMLNDGDEIDLTMAAEECACPVCDRMMPLEEINRHLDRCLGV</sequence>
<dbReference type="InterPro" id="IPR044245">
    <property type="entry name" value="Spartan"/>
</dbReference>
<evidence type="ECO:0000256" key="10">
    <source>
        <dbReference type="ARBA" id="ARBA00022833"/>
    </source>
</evidence>
<evidence type="ECO:0000256" key="11">
    <source>
        <dbReference type="ARBA" id="ARBA00023049"/>
    </source>
</evidence>
<evidence type="ECO:0000256" key="7">
    <source>
        <dbReference type="ARBA" id="ARBA00022763"/>
    </source>
</evidence>
<evidence type="ECO:0000256" key="6">
    <source>
        <dbReference type="ARBA" id="ARBA00022723"/>
    </source>
</evidence>
<protein>
    <recommendedName>
        <fullName evidence="14">Protein with SprT-like domain at the N terminus</fullName>
    </recommendedName>
</protein>
<evidence type="ECO:0000256" key="13">
    <source>
        <dbReference type="ARBA" id="ARBA00023242"/>
    </source>
</evidence>
<dbReference type="GO" id="GO:0006281">
    <property type="term" value="P:DNA repair"/>
    <property type="evidence" value="ECO:0007669"/>
    <property type="project" value="UniProtKB-KW"/>
</dbReference>
<evidence type="ECO:0000256" key="15">
    <source>
        <dbReference type="PROSITE-ProRule" id="PRU01256"/>
    </source>
</evidence>
<proteinExistence type="inferred from homology"/>
<evidence type="ECO:0000256" key="5">
    <source>
        <dbReference type="ARBA" id="ARBA00022670"/>
    </source>
</evidence>
<feature type="region of interest" description="Disordered" evidence="16">
    <location>
        <begin position="193"/>
        <end position="383"/>
    </location>
</feature>
<keyword evidence="5" id="KW-0645">Protease</keyword>
<keyword evidence="6" id="KW-0479">Metal-binding</keyword>
<keyword evidence="10" id="KW-0862">Zinc</keyword>
<dbReference type="AlphaFoldDB" id="A0A8D8P4M1"/>
<dbReference type="Pfam" id="PF22934">
    <property type="entry name" value="SPRTN_ZBD"/>
    <property type="match status" value="1"/>
</dbReference>
<keyword evidence="11" id="KW-0482">Metalloprotease</keyword>
<feature type="compositionally biased region" description="Low complexity" evidence="16">
    <location>
        <begin position="269"/>
        <end position="282"/>
    </location>
</feature>
<evidence type="ECO:0000313" key="18">
    <source>
        <dbReference type="EMBL" id="CAG6589207.1"/>
    </source>
</evidence>
<evidence type="ECO:0000256" key="8">
    <source>
        <dbReference type="ARBA" id="ARBA00022771"/>
    </source>
</evidence>
<evidence type="ECO:0000256" key="14">
    <source>
        <dbReference type="ARBA" id="ARBA00030396"/>
    </source>
</evidence>
<dbReference type="PROSITE" id="PS51908">
    <property type="entry name" value="ZF_UBZ4"/>
    <property type="match status" value="1"/>
</dbReference>
<accession>A0A8D8P4M1</accession>
<dbReference type="GO" id="GO:0005694">
    <property type="term" value="C:chromosome"/>
    <property type="evidence" value="ECO:0007669"/>
    <property type="project" value="UniProtKB-SubCell"/>
</dbReference>
<feature type="region of interest" description="Disordered" evidence="16">
    <location>
        <begin position="516"/>
        <end position="562"/>
    </location>
</feature>
<name>A0A8D8P4M1_CULPI</name>
<feature type="compositionally biased region" description="Basic and acidic residues" evidence="16">
    <location>
        <begin position="363"/>
        <end position="372"/>
    </location>
</feature>
<dbReference type="GO" id="GO:0008270">
    <property type="term" value="F:zinc ion binding"/>
    <property type="evidence" value="ECO:0007669"/>
    <property type="project" value="UniProtKB-KW"/>
</dbReference>
<keyword evidence="13" id="KW-0539">Nucleus</keyword>
<dbReference type="Pfam" id="PF10263">
    <property type="entry name" value="SprT-like"/>
    <property type="match status" value="1"/>
</dbReference>
<dbReference type="EMBL" id="HBUE01323052">
    <property type="protein sequence ID" value="CAG6589207.1"/>
    <property type="molecule type" value="Transcribed_RNA"/>
</dbReference>
<feature type="compositionally biased region" description="Basic and acidic residues" evidence="16">
    <location>
        <begin position="546"/>
        <end position="562"/>
    </location>
</feature>
<feature type="compositionally biased region" description="Basic and acidic residues" evidence="16">
    <location>
        <begin position="194"/>
        <end position="212"/>
    </location>
</feature>
<dbReference type="PANTHER" id="PTHR21220:SF0">
    <property type="entry name" value="DNA-DEPENDENT METALLOPROTEASE SPRTN"/>
    <property type="match status" value="1"/>
</dbReference>
<keyword evidence="8 15" id="KW-0863">Zinc-finger</keyword>
<evidence type="ECO:0000256" key="3">
    <source>
        <dbReference type="ARBA" id="ARBA00010724"/>
    </source>
</evidence>
<keyword evidence="7 15" id="KW-0227">DNA damage</keyword>
<dbReference type="GO" id="GO:0031593">
    <property type="term" value="F:polyubiquitin modification-dependent protein binding"/>
    <property type="evidence" value="ECO:0007669"/>
    <property type="project" value="TreeGrafter"/>
</dbReference>
<dbReference type="InterPro" id="IPR006640">
    <property type="entry name" value="SprT-like_domain"/>
</dbReference>
<dbReference type="EMBL" id="HBUE01216501">
    <property type="protein sequence ID" value="CAG6537204.1"/>
    <property type="molecule type" value="Transcribed_RNA"/>
</dbReference>
<dbReference type="GO" id="GO:0004222">
    <property type="term" value="F:metalloendopeptidase activity"/>
    <property type="evidence" value="ECO:0007669"/>
    <property type="project" value="InterPro"/>
</dbReference>
<dbReference type="InterPro" id="IPR006642">
    <property type="entry name" value="Rad18_UBZ4"/>
</dbReference>
<dbReference type="PANTHER" id="PTHR21220">
    <property type="entry name" value="DNA-DEPENDENT METALLOPROTEASE SPRTN"/>
    <property type="match status" value="1"/>
</dbReference>
<reference evidence="18" key="1">
    <citation type="submission" date="2021-05" db="EMBL/GenBank/DDBJ databases">
        <authorList>
            <person name="Alioto T."/>
            <person name="Alioto T."/>
            <person name="Gomez Garrido J."/>
        </authorList>
    </citation>
    <scope>NUCLEOTIDE SEQUENCE</scope>
</reference>
<dbReference type="InterPro" id="IPR055220">
    <property type="entry name" value="SPRTN_ZBD"/>
</dbReference>
<feature type="domain" description="UBZ4-type" evidence="17">
    <location>
        <begin position="620"/>
        <end position="645"/>
    </location>
</feature>
<dbReference type="GO" id="GO:0006508">
    <property type="term" value="P:proteolysis"/>
    <property type="evidence" value="ECO:0007669"/>
    <property type="project" value="UniProtKB-KW"/>
</dbReference>
<evidence type="ECO:0000259" key="17">
    <source>
        <dbReference type="PROSITE" id="PS51908"/>
    </source>
</evidence>
<comment type="similarity">
    <text evidence="3">Belongs to the Spartan family.</text>
</comment>
<dbReference type="GO" id="GO:0005634">
    <property type="term" value="C:nucleus"/>
    <property type="evidence" value="ECO:0007669"/>
    <property type="project" value="UniProtKB-SubCell"/>
</dbReference>
<comment type="subcellular location">
    <subcellularLocation>
        <location evidence="2">Chromosome</location>
    </subcellularLocation>
    <subcellularLocation>
        <location evidence="1">Nucleus</location>
    </subcellularLocation>
</comment>
<dbReference type="GO" id="GO:0003697">
    <property type="term" value="F:single-stranded DNA binding"/>
    <property type="evidence" value="ECO:0007669"/>
    <property type="project" value="InterPro"/>
</dbReference>
<feature type="compositionally biased region" description="Polar residues" evidence="16">
    <location>
        <begin position="519"/>
        <end position="544"/>
    </location>
</feature>
<evidence type="ECO:0000256" key="16">
    <source>
        <dbReference type="SAM" id="MobiDB-lite"/>
    </source>
</evidence>
<evidence type="ECO:0000256" key="2">
    <source>
        <dbReference type="ARBA" id="ARBA00004286"/>
    </source>
</evidence>
<dbReference type="SMART" id="SM00731">
    <property type="entry name" value="SprT"/>
    <property type="match status" value="1"/>
</dbReference>
<dbReference type="SMART" id="SM00734">
    <property type="entry name" value="ZnF_Rad18"/>
    <property type="match status" value="2"/>
</dbReference>
<dbReference type="Gene3D" id="3.30.160.60">
    <property type="entry name" value="Classic Zinc Finger"/>
    <property type="match status" value="1"/>
</dbReference>
<keyword evidence="4" id="KW-0158">Chromosome</keyword>
<organism evidence="18">
    <name type="scientific">Culex pipiens</name>
    <name type="common">House mosquito</name>
    <dbReference type="NCBI Taxonomy" id="7175"/>
    <lineage>
        <taxon>Eukaryota</taxon>
        <taxon>Metazoa</taxon>
        <taxon>Ecdysozoa</taxon>
        <taxon>Arthropoda</taxon>
        <taxon>Hexapoda</taxon>
        <taxon>Insecta</taxon>
        <taxon>Pterygota</taxon>
        <taxon>Neoptera</taxon>
        <taxon>Endopterygota</taxon>
        <taxon>Diptera</taxon>
        <taxon>Nematocera</taxon>
        <taxon>Culicoidea</taxon>
        <taxon>Culicidae</taxon>
        <taxon>Culicinae</taxon>
        <taxon>Culicini</taxon>
        <taxon>Culex</taxon>
        <taxon>Culex</taxon>
    </lineage>
</organism>
<evidence type="ECO:0000256" key="4">
    <source>
        <dbReference type="ARBA" id="ARBA00022454"/>
    </source>
</evidence>
<keyword evidence="9" id="KW-0378">Hydrolase</keyword>
<evidence type="ECO:0000256" key="12">
    <source>
        <dbReference type="ARBA" id="ARBA00023204"/>
    </source>
</evidence>